<dbReference type="CDD" id="cd06974">
    <property type="entry name" value="TerD_like"/>
    <property type="match status" value="1"/>
</dbReference>
<comment type="similarity">
    <text evidence="1">Belongs to the CAPAB/TerDEXZ family.</text>
</comment>
<evidence type="ECO:0000313" key="4">
    <source>
        <dbReference type="Proteomes" id="UP000031366"/>
    </source>
</evidence>
<dbReference type="InterPro" id="IPR051324">
    <property type="entry name" value="Stress/Tellurium_Resist"/>
</dbReference>
<dbReference type="RefSeq" id="WP_039632893.1">
    <property type="nucleotide sequence ID" value="NZ_AYSO01000016.1"/>
</dbReference>
<comment type="caution">
    <text evidence="3">The sequence shown here is derived from an EMBL/GenBank/DDBJ whole genome shotgun (WGS) entry which is preliminary data.</text>
</comment>
<organism evidence="3 4">
    <name type="scientific">Clostridium argentinense CDC 2741</name>
    <dbReference type="NCBI Taxonomy" id="1418104"/>
    <lineage>
        <taxon>Bacteria</taxon>
        <taxon>Bacillati</taxon>
        <taxon>Bacillota</taxon>
        <taxon>Clostridia</taxon>
        <taxon>Eubacteriales</taxon>
        <taxon>Clostridiaceae</taxon>
        <taxon>Clostridium</taxon>
    </lineage>
</organism>
<dbReference type="Gene3D" id="2.60.60.30">
    <property type="entry name" value="sav2460 like domains"/>
    <property type="match status" value="1"/>
</dbReference>
<dbReference type="Pfam" id="PF02342">
    <property type="entry name" value="TerD"/>
    <property type="match status" value="1"/>
</dbReference>
<evidence type="ECO:0000256" key="1">
    <source>
        <dbReference type="ARBA" id="ARBA00008775"/>
    </source>
</evidence>
<evidence type="ECO:0000259" key="2">
    <source>
        <dbReference type="Pfam" id="PF02342"/>
    </source>
</evidence>
<dbReference type="EMBL" id="AYSO01000016">
    <property type="protein sequence ID" value="KIE46612.1"/>
    <property type="molecule type" value="Genomic_DNA"/>
</dbReference>
<reference evidence="3 4" key="1">
    <citation type="journal article" date="2015" name="Infect. Genet. Evol.">
        <title>Genomic sequences of six botulinum neurotoxin-producing strains representing three clostridial species illustrate the mobility and diversity of botulinum neurotoxin genes.</title>
        <authorList>
            <person name="Smith T.J."/>
            <person name="Hill K.K."/>
            <person name="Xie G."/>
            <person name="Foley B.T."/>
            <person name="Williamson C.H."/>
            <person name="Foster J.T."/>
            <person name="Johnson S.L."/>
            <person name="Chertkov O."/>
            <person name="Teshima H."/>
            <person name="Gibbons H.S."/>
            <person name="Johnsky L.A."/>
            <person name="Karavis M.A."/>
            <person name="Smith L.A."/>
        </authorList>
    </citation>
    <scope>NUCLEOTIDE SEQUENCE [LARGE SCALE GENOMIC DNA]</scope>
    <source>
        <strain evidence="3 4">CDC 2741</strain>
    </source>
</reference>
<keyword evidence="4" id="KW-1185">Reference proteome</keyword>
<dbReference type="Proteomes" id="UP000031366">
    <property type="component" value="Unassembled WGS sequence"/>
</dbReference>
<dbReference type="OrthoDB" id="4123258at2"/>
<feature type="domain" description="TerD" evidence="2">
    <location>
        <begin position="1"/>
        <end position="188"/>
    </location>
</feature>
<accession>A0A0C1QZR6</accession>
<evidence type="ECO:0000313" key="3">
    <source>
        <dbReference type="EMBL" id="KIE46612.1"/>
    </source>
</evidence>
<name>A0A0C1QZR6_9CLOT</name>
<gene>
    <name evidence="3" type="ORF">U732_3252</name>
</gene>
<dbReference type="PANTHER" id="PTHR32097:SF4">
    <property type="entry name" value="GENERAL STRESS PROTEIN 16U"/>
    <property type="match status" value="1"/>
</dbReference>
<dbReference type="STRING" id="29341.RSJ17_19680"/>
<protein>
    <submittedName>
        <fullName evidence="3">TerD domain protein</fullName>
    </submittedName>
</protein>
<dbReference type="PANTHER" id="PTHR32097">
    <property type="entry name" value="CAMP-BINDING PROTEIN 1-RELATED"/>
    <property type="match status" value="1"/>
</dbReference>
<sequence length="192" mass="21149">MGVMLKKGQKVDLTKGYPKLTKIIVGLGWDTNSYDGGYDFDLDAAAFLLLSNGRVSKDEDFVFYNNLSHESGSVLHMGDNLTGDGEGDDEQITIDLSKIPSNIEKIAFTVTIHEADIRRQNFGQVSNAFVRIVDASTEKELLKYDLGEDFSVETALVVAEIYRYNGEWKFNAVGSGFQGGLEALCKNFGVNV</sequence>
<dbReference type="FunFam" id="2.60.60.30:FF:000001">
    <property type="entry name" value="Tellurium resistance protein TerD"/>
    <property type="match status" value="1"/>
</dbReference>
<dbReference type="AlphaFoldDB" id="A0A0C1QZR6"/>
<proteinExistence type="inferred from homology"/>
<dbReference type="InterPro" id="IPR003325">
    <property type="entry name" value="TerD"/>
</dbReference>